<comment type="caution">
    <text evidence="1">The sequence shown here is derived from an EMBL/GenBank/DDBJ whole genome shotgun (WGS) entry which is preliminary data.</text>
</comment>
<proteinExistence type="predicted"/>
<dbReference type="Proteomes" id="UP000821866">
    <property type="component" value="Chromosome 9"/>
</dbReference>
<protein>
    <submittedName>
        <fullName evidence="1">Uncharacterized protein</fullName>
    </submittedName>
</protein>
<evidence type="ECO:0000313" key="2">
    <source>
        <dbReference type="Proteomes" id="UP000821866"/>
    </source>
</evidence>
<sequence>MHYIKLPFSVQIALIVDALRCKSPRYRILVNADSVPISIRTDVAKTEHFESHKVCRWVYTRSSFLRSSLFFSCSLEDLEEHQQLVARAKRAVEARGFLD</sequence>
<accession>A0A9J6D4X7</accession>
<reference evidence="1" key="2">
    <citation type="submission" date="2021-09" db="EMBL/GenBank/DDBJ databases">
        <authorList>
            <person name="Jia N."/>
            <person name="Wang J."/>
            <person name="Shi W."/>
            <person name="Du L."/>
            <person name="Sun Y."/>
            <person name="Zhan W."/>
            <person name="Jiang J."/>
            <person name="Wang Q."/>
            <person name="Zhang B."/>
            <person name="Ji P."/>
            <person name="Sakyi L.B."/>
            <person name="Cui X."/>
            <person name="Yuan T."/>
            <person name="Jiang B."/>
            <person name="Yang W."/>
            <person name="Lam T.T.-Y."/>
            <person name="Chang Q."/>
            <person name="Ding S."/>
            <person name="Wang X."/>
            <person name="Zhu J."/>
            <person name="Ruan X."/>
            <person name="Zhao L."/>
            <person name="Wei J."/>
            <person name="Que T."/>
            <person name="Du C."/>
            <person name="Cheng J."/>
            <person name="Dai P."/>
            <person name="Han X."/>
            <person name="Huang E."/>
            <person name="Gao Y."/>
            <person name="Liu J."/>
            <person name="Shao H."/>
            <person name="Ye R."/>
            <person name="Li L."/>
            <person name="Wei W."/>
            <person name="Wang X."/>
            <person name="Wang C."/>
            <person name="Huo Q."/>
            <person name="Li W."/>
            <person name="Guo W."/>
            <person name="Chen H."/>
            <person name="Chen S."/>
            <person name="Zhou L."/>
            <person name="Zhou L."/>
            <person name="Ni X."/>
            <person name="Tian J."/>
            <person name="Zhou Y."/>
            <person name="Sheng Y."/>
            <person name="Liu T."/>
            <person name="Pan Y."/>
            <person name="Xia L."/>
            <person name="Li J."/>
            <person name="Zhao F."/>
            <person name="Cao W."/>
        </authorList>
    </citation>
    <scope>NUCLEOTIDE SEQUENCE</scope>
    <source>
        <strain evidence="1">Rmic-2018</strain>
        <tissue evidence="1">Larvae</tissue>
    </source>
</reference>
<name>A0A9J6D4X7_RHIMP</name>
<dbReference type="AlphaFoldDB" id="A0A9J6D4X7"/>
<dbReference type="EMBL" id="JABSTU010000011">
    <property type="protein sequence ID" value="KAH8009246.1"/>
    <property type="molecule type" value="Genomic_DNA"/>
</dbReference>
<organism evidence="1 2">
    <name type="scientific">Rhipicephalus microplus</name>
    <name type="common">Cattle tick</name>
    <name type="synonym">Boophilus microplus</name>
    <dbReference type="NCBI Taxonomy" id="6941"/>
    <lineage>
        <taxon>Eukaryota</taxon>
        <taxon>Metazoa</taxon>
        <taxon>Ecdysozoa</taxon>
        <taxon>Arthropoda</taxon>
        <taxon>Chelicerata</taxon>
        <taxon>Arachnida</taxon>
        <taxon>Acari</taxon>
        <taxon>Parasitiformes</taxon>
        <taxon>Ixodida</taxon>
        <taxon>Ixodoidea</taxon>
        <taxon>Ixodidae</taxon>
        <taxon>Rhipicephalinae</taxon>
        <taxon>Rhipicephalus</taxon>
        <taxon>Boophilus</taxon>
    </lineage>
</organism>
<evidence type="ECO:0000313" key="1">
    <source>
        <dbReference type="EMBL" id="KAH8009246.1"/>
    </source>
</evidence>
<gene>
    <name evidence="1" type="ORF">HPB51_013900</name>
</gene>
<reference evidence="1" key="1">
    <citation type="journal article" date="2020" name="Cell">
        <title>Large-Scale Comparative Analyses of Tick Genomes Elucidate Their Genetic Diversity and Vector Capacities.</title>
        <authorList>
            <consortium name="Tick Genome and Microbiome Consortium (TIGMIC)"/>
            <person name="Jia N."/>
            <person name="Wang J."/>
            <person name="Shi W."/>
            <person name="Du L."/>
            <person name="Sun Y."/>
            <person name="Zhan W."/>
            <person name="Jiang J.F."/>
            <person name="Wang Q."/>
            <person name="Zhang B."/>
            <person name="Ji P."/>
            <person name="Bell-Sakyi L."/>
            <person name="Cui X.M."/>
            <person name="Yuan T.T."/>
            <person name="Jiang B.G."/>
            <person name="Yang W.F."/>
            <person name="Lam T.T."/>
            <person name="Chang Q.C."/>
            <person name="Ding S.J."/>
            <person name="Wang X.J."/>
            <person name="Zhu J.G."/>
            <person name="Ruan X.D."/>
            <person name="Zhao L."/>
            <person name="Wei J.T."/>
            <person name="Ye R.Z."/>
            <person name="Que T.C."/>
            <person name="Du C.H."/>
            <person name="Zhou Y.H."/>
            <person name="Cheng J.X."/>
            <person name="Dai P.F."/>
            <person name="Guo W.B."/>
            <person name="Han X.H."/>
            <person name="Huang E.J."/>
            <person name="Li L.F."/>
            <person name="Wei W."/>
            <person name="Gao Y.C."/>
            <person name="Liu J.Z."/>
            <person name="Shao H.Z."/>
            <person name="Wang X."/>
            <person name="Wang C.C."/>
            <person name="Yang T.C."/>
            <person name="Huo Q.B."/>
            <person name="Li W."/>
            <person name="Chen H.Y."/>
            <person name="Chen S.E."/>
            <person name="Zhou L.G."/>
            <person name="Ni X.B."/>
            <person name="Tian J.H."/>
            <person name="Sheng Y."/>
            <person name="Liu T."/>
            <person name="Pan Y.S."/>
            <person name="Xia L.Y."/>
            <person name="Li J."/>
            <person name="Zhao F."/>
            <person name="Cao W.C."/>
        </authorList>
    </citation>
    <scope>NUCLEOTIDE SEQUENCE</scope>
    <source>
        <strain evidence="1">Rmic-2018</strain>
    </source>
</reference>
<keyword evidence="2" id="KW-1185">Reference proteome</keyword>